<accession>A0A3E2WES5</accession>
<feature type="transmembrane region" description="Helical" evidence="1">
    <location>
        <begin position="47"/>
        <end position="65"/>
    </location>
</feature>
<evidence type="ECO:0000313" key="3">
    <source>
        <dbReference type="Proteomes" id="UP000261111"/>
    </source>
</evidence>
<keyword evidence="1" id="KW-0812">Transmembrane</keyword>
<keyword evidence="1" id="KW-0472">Membrane</keyword>
<dbReference type="EMBL" id="QVIA01000034">
    <property type="protein sequence ID" value="RGC24848.1"/>
    <property type="molecule type" value="Genomic_DNA"/>
</dbReference>
<dbReference type="InterPro" id="IPR006485">
    <property type="entry name" value="Phage-like_holin"/>
</dbReference>
<dbReference type="Proteomes" id="UP000261111">
    <property type="component" value="Unassembled WGS sequence"/>
</dbReference>
<keyword evidence="1" id="KW-1133">Transmembrane helix</keyword>
<comment type="caution">
    <text evidence="2">The sequence shown here is derived from an EMBL/GenBank/DDBJ whole genome shotgun (WGS) entry which is preliminary data.</text>
</comment>
<dbReference type="AlphaFoldDB" id="A0A3E2WES5"/>
<dbReference type="RefSeq" id="WP_117441274.1">
    <property type="nucleotide sequence ID" value="NZ_QVIA01000034.1"/>
</dbReference>
<organism evidence="2 3">
    <name type="scientific">Hungatella hathewayi</name>
    <dbReference type="NCBI Taxonomy" id="154046"/>
    <lineage>
        <taxon>Bacteria</taxon>
        <taxon>Bacillati</taxon>
        <taxon>Bacillota</taxon>
        <taxon>Clostridia</taxon>
        <taxon>Lachnospirales</taxon>
        <taxon>Lachnospiraceae</taxon>
        <taxon>Hungatella</taxon>
    </lineage>
</organism>
<proteinExistence type="predicted"/>
<dbReference type="Pfam" id="PF04531">
    <property type="entry name" value="Phage_holin_1"/>
    <property type="match status" value="1"/>
</dbReference>
<name>A0A3E2WES5_9FIRM</name>
<protein>
    <submittedName>
        <fullName evidence="2">Phage holin</fullName>
    </submittedName>
</protein>
<evidence type="ECO:0000256" key="1">
    <source>
        <dbReference type="SAM" id="Phobius"/>
    </source>
</evidence>
<sequence length="91" mass="9799">MNKINWTVRIKNKAFWVALIPALLLLVQVVAAVFGYMLDLGDLGSKLLAVVNAIFAVLAILGIVTDHTTAGVGDSRQALTYTEPKKDSEGE</sequence>
<reference evidence="2 3" key="1">
    <citation type="submission" date="2018-08" db="EMBL/GenBank/DDBJ databases">
        <title>A genome reference for cultivated species of the human gut microbiota.</title>
        <authorList>
            <person name="Zou Y."/>
            <person name="Xue W."/>
            <person name="Luo G."/>
        </authorList>
    </citation>
    <scope>NUCLEOTIDE SEQUENCE [LARGE SCALE GENOMIC DNA]</scope>
    <source>
        <strain evidence="2 3">AF19-21</strain>
    </source>
</reference>
<dbReference type="NCBIfam" id="TIGR01598">
    <property type="entry name" value="holin_phiLC3"/>
    <property type="match status" value="1"/>
</dbReference>
<gene>
    <name evidence="2" type="ORF">DWX41_20785</name>
</gene>
<evidence type="ECO:0000313" key="2">
    <source>
        <dbReference type="EMBL" id="RGC24848.1"/>
    </source>
</evidence>